<reference evidence="2" key="2">
    <citation type="submission" date="2023-02" db="EMBL/GenBank/DDBJ databases">
        <authorList>
            <consortium name="DOE Joint Genome Institute"/>
            <person name="Mondo S.J."/>
            <person name="Chang Y."/>
            <person name="Wang Y."/>
            <person name="Ahrendt S."/>
            <person name="Andreopoulos W."/>
            <person name="Barry K."/>
            <person name="Beard J."/>
            <person name="Benny G.L."/>
            <person name="Blankenship S."/>
            <person name="Bonito G."/>
            <person name="Cuomo C."/>
            <person name="Desiro A."/>
            <person name="Gervers K.A."/>
            <person name="Hundley H."/>
            <person name="Kuo A."/>
            <person name="LaButti K."/>
            <person name="Lang B.F."/>
            <person name="Lipzen A."/>
            <person name="O'Donnell K."/>
            <person name="Pangilinan J."/>
            <person name="Reynolds N."/>
            <person name="Sandor L."/>
            <person name="Smith M.W."/>
            <person name="Tsang A."/>
            <person name="Grigoriev I.V."/>
            <person name="Stajich J.E."/>
            <person name="Spatafora J.W."/>
        </authorList>
    </citation>
    <scope>NUCLEOTIDE SEQUENCE</scope>
    <source>
        <strain evidence="2">RSA 2281</strain>
    </source>
</reference>
<evidence type="ECO:0000313" key="2">
    <source>
        <dbReference type="EMBL" id="KAI9249218.1"/>
    </source>
</evidence>
<evidence type="ECO:0000256" key="1">
    <source>
        <dbReference type="SAM" id="Phobius"/>
    </source>
</evidence>
<keyword evidence="1" id="KW-0812">Transmembrane</keyword>
<keyword evidence="1" id="KW-0472">Membrane</keyword>
<keyword evidence="3" id="KW-1185">Reference proteome</keyword>
<gene>
    <name evidence="2" type="ORF">BDA99DRAFT_223835</name>
</gene>
<name>A0AAD5K0E1_9FUNG</name>
<keyword evidence="1" id="KW-1133">Transmembrane helix</keyword>
<evidence type="ECO:0000313" key="3">
    <source>
        <dbReference type="Proteomes" id="UP001209540"/>
    </source>
</evidence>
<reference evidence="2" key="1">
    <citation type="journal article" date="2022" name="IScience">
        <title>Evolution of zygomycete secretomes and the origins of terrestrial fungal ecologies.</title>
        <authorList>
            <person name="Chang Y."/>
            <person name="Wang Y."/>
            <person name="Mondo S."/>
            <person name="Ahrendt S."/>
            <person name="Andreopoulos W."/>
            <person name="Barry K."/>
            <person name="Beard J."/>
            <person name="Benny G.L."/>
            <person name="Blankenship S."/>
            <person name="Bonito G."/>
            <person name="Cuomo C."/>
            <person name="Desiro A."/>
            <person name="Gervers K.A."/>
            <person name="Hundley H."/>
            <person name="Kuo A."/>
            <person name="LaButti K."/>
            <person name="Lang B.F."/>
            <person name="Lipzen A."/>
            <person name="O'Donnell K."/>
            <person name="Pangilinan J."/>
            <person name="Reynolds N."/>
            <person name="Sandor L."/>
            <person name="Smith M.E."/>
            <person name="Tsang A."/>
            <person name="Grigoriev I.V."/>
            <person name="Stajich J.E."/>
            <person name="Spatafora J.W."/>
        </authorList>
    </citation>
    <scope>NUCLEOTIDE SEQUENCE</scope>
    <source>
        <strain evidence="2">RSA 2281</strain>
    </source>
</reference>
<organism evidence="2 3">
    <name type="scientific">Phascolomyces articulosus</name>
    <dbReference type="NCBI Taxonomy" id="60185"/>
    <lineage>
        <taxon>Eukaryota</taxon>
        <taxon>Fungi</taxon>
        <taxon>Fungi incertae sedis</taxon>
        <taxon>Mucoromycota</taxon>
        <taxon>Mucoromycotina</taxon>
        <taxon>Mucoromycetes</taxon>
        <taxon>Mucorales</taxon>
        <taxon>Lichtheimiaceae</taxon>
        <taxon>Phascolomyces</taxon>
    </lineage>
</organism>
<comment type="caution">
    <text evidence="2">The sequence shown here is derived from an EMBL/GenBank/DDBJ whole genome shotgun (WGS) entry which is preliminary data.</text>
</comment>
<dbReference type="AlphaFoldDB" id="A0AAD5K0E1"/>
<sequence>MLGLVQGYMYISCLLSVVTIIVIMDPLLWKSVASISYHMIKKIWKVFQKKKSKLNYYLDIAPTYRSHIKVLHMYIINDIPCFLIIHNYVQCTS</sequence>
<feature type="transmembrane region" description="Helical" evidence="1">
    <location>
        <begin position="6"/>
        <end position="29"/>
    </location>
</feature>
<proteinExistence type="predicted"/>
<protein>
    <submittedName>
        <fullName evidence="2">Uncharacterized protein</fullName>
    </submittedName>
</protein>
<dbReference type="EMBL" id="JAIXMP010000036">
    <property type="protein sequence ID" value="KAI9249218.1"/>
    <property type="molecule type" value="Genomic_DNA"/>
</dbReference>
<accession>A0AAD5K0E1</accession>
<dbReference type="Proteomes" id="UP001209540">
    <property type="component" value="Unassembled WGS sequence"/>
</dbReference>